<comment type="caution">
    <text evidence="1">The sequence shown here is derived from an EMBL/GenBank/DDBJ whole genome shotgun (WGS) entry which is preliminary data.</text>
</comment>
<dbReference type="InterPro" id="IPR036291">
    <property type="entry name" value="NAD(P)-bd_dom_sf"/>
</dbReference>
<organism evidence="1 2">
    <name type="scientific">Mesorhizobium sanjuanii</name>
    <dbReference type="NCBI Taxonomy" id="2037900"/>
    <lineage>
        <taxon>Bacteria</taxon>
        <taxon>Pseudomonadati</taxon>
        <taxon>Pseudomonadota</taxon>
        <taxon>Alphaproteobacteria</taxon>
        <taxon>Hyphomicrobiales</taxon>
        <taxon>Phyllobacteriaceae</taxon>
        <taxon>Mesorhizobium</taxon>
    </lineage>
</organism>
<dbReference type="AlphaFoldDB" id="A0A2A6FGI5"/>
<evidence type="ECO:0000313" key="1">
    <source>
        <dbReference type="EMBL" id="PDQ20835.1"/>
    </source>
</evidence>
<dbReference type="EMBL" id="NWQG01000065">
    <property type="protein sequence ID" value="PDQ20835.1"/>
    <property type="molecule type" value="Genomic_DNA"/>
</dbReference>
<accession>A0A2A6FGI5</accession>
<proteinExistence type="predicted"/>
<reference evidence="1 2" key="1">
    <citation type="submission" date="2017-09" db="EMBL/GenBank/DDBJ databases">
        <title>Mesorhizobum sanjuanii sp. nov. isolated from nodules of Lotus tenuis in saline-alkaline lowlands of Flooding Pampa.</title>
        <authorList>
            <person name="Sannazzaro A.I."/>
            <person name="Torres Tejerizo G.A."/>
            <person name="Fontana F."/>
            <person name="Cumpa Velazquez L.M."/>
            <person name="Hansen L."/>
            <person name="Pistorio M."/>
            <person name="Estrella M.J."/>
        </authorList>
    </citation>
    <scope>NUCLEOTIDE SEQUENCE [LARGE SCALE GENOMIC DNA]</scope>
    <source>
        <strain evidence="1 2">BSA136</strain>
    </source>
</reference>
<evidence type="ECO:0000313" key="2">
    <source>
        <dbReference type="Proteomes" id="UP000219182"/>
    </source>
</evidence>
<gene>
    <name evidence="1" type="ORF">CN311_12430</name>
</gene>
<dbReference type="Proteomes" id="UP000219182">
    <property type="component" value="Unassembled WGS sequence"/>
</dbReference>
<dbReference type="Gene3D" id="3.40.50.720">
    <property type="entry name" value="NAD(P)-binding Rossmann-like Domain"/>
    <property type="match status" value="1"/>
</dbReference>
<name>A0A2A6FGI5_9HYPH</name>
<keyword evidence="2" id="KW-1185">Reference proteome</keyword>
<dbReference type="SUPFAM" id="SSF51735">
    <property type="entry name" value="NAD(P)-binding Rossmann-fold domains"/>
    <property type="match status" value="1"/>
</dbReference>
<protein>
    <submittedName>
        <fullName evidence="1">Oxidoreductase</fullName>
    </submittedName>
</protein>
<sequence length="26" mass="2562">MVAWLAGPEGRFVTGASLTIDGGANA</sequence>